<keyword evidence="2" id="KW-1133">Transmembrane helix</keyword>
<feature type="region of interest" description="Disordered" evidence="1">
    <location>
        <begin position="22"/>
        <end position="49"/>
    </location>
</feature>
<evidence type="ECO:0000313" key="3">
    <source>
        <dbReference type="EMBL" id="CAE4609694.1"/>
    </source>
</evidence>
<gene>
    <name evidence="3" type="ORF">DBRI00130_LOCUS16194</name>
</gene>
<sequence>MSADAEVTAEESATVAVEVEVRANDYDANDNVNEAQESPPEVDDDPESAMSNSKQTFCLTKVWCFARKVLAFSLAFLSSHVVLMEASWLLMNLCSDVSAIFGGGSCSLWYCEFFVVFLFSIVCSLYLEMCDEGTSIRFREEVETSEKEKSERNSSNRVKEALFLGLEEANTSFRKNQLHAGAGNRALRNWRKAAKFSLKKDPQPNTANQQNEEIIQKSCRALNSNFMQRCRERVIMDSTVMTRGWILPRASGKSAKTNATNSVCSDAPPSLDHSKILSEEEEE</sequence>
<evidence type="ECO:0000256" key="1">
    <source>
        <dbReference type="SAM" id="MobiDB-lite"/>
    </source>
</evidence>
<keyword evidence="2" id="KW-0472">Membrane</keyword>
<feature type="transmembrane region" description="Helical" evidence="2">
    <location>
        <begin position="107"/>
        <end position="127"/>
    </location>
</feature>
<organism evidence="3">
    <name type="scientific">Ditylum brightwellii</name>
    <dbReference type="NCBI Taxonomy" id="49249"/>
    <lineage>
        <taxon>Eukaryota</taxon>
        <taxon>Sar</taxon>
        <taxon>Stramenopiles</taxon>
        <taxon>Ochrophyta</taxon>
        <taxon>Bacillariophyta</taxon>
        <taxon>Mediophyceae</taxon>
        <taxon>Lithodesmiophycidae</taxon>
        <taxon>Lithodesmiales</taxon>
        <taxon>Lithodesmiaceae</taxon>
        <taxon>Ditylum</taxon>
    </lineage>
</organism>
<feature type="compositionally biased region" description="Polar residues" evidence="1">
    <location>
        <begin position="254"/>
        <end position="264"/>
    </location>
</feature>
<feature type="region of interest" description="Disordered" evidence="1">
    <location>
        <begin position="251"/>
        <end position="283"/>
    </location>
</feature>
<accession>A0A7S4VY25</accession>
<feature type="compositionally biased region" description="Basic and acidic residues" evidence="1">
    <location>
        <begin position="272"/>
        <end position="283"/>
    </location>
</feature>
<keyword evidence="2" id="KW-0812">Transmembrane</keyword>
<proteinExistence type="predicted"/>
<dbReference type="EMBL" id="HBNS01020408">
    <property type="protein sequence ID" value="CAE4609694.1"/>
    <property type="molecule type" value="Transcribed_RNA"/>
</dbReference>
<evidence type="ECO:0000256" key="2">
    <source>
        <dbReference type="SAM" id="Phobius"/>
    </source>
</evidence>
<reference evidence="3" key="1">
    <citation type="submission" date="2021-01" db="EMBL/GenBank/DDBJ databases">
        <authorList>
            <person name="Corre E."/>
            <person name="Pelletier E."/>
            <person name="Niang G."/>
            <person name="Scheremetjew M."/>
            <person name="Finn R."/>
            <person name="Kale V."/>
            <person name="Holt S."/>
            <person name="Cochrane G."/>
            <person name="Meng A."/>
            <person name="Brown T."/>
            <person name="Cohen L."/>
        </authorList>
    </citation>
    <scope>NUCLEOTIDE SEQUENCE</scope>
    <source>
        <strain evidence="3">GSO104</strain>
    </source>
</reference>
<name>A0A7S4VY25_9STRA</name>
<protein>
    <submittedName>
        <fullName evidence="3">Uncharacterized protein</fullName>
    </submittedName>
</protein>
<dbReference type="AlphaFoldDB" id="A0A7S4VY25"/>
<feature type="transmembrane region" description="Helical" evidence="2">
    <location>
        <begin position="69"/>
        <end position="91"/>
    </location>
</feature>